<evidence type="ECO:0000256" key="6">
    <source>
        <dbReference type="ARBA" id="ARBA00022833"/>
    </source>
</evidence>
<protein>
    <submittedName>
        <fullName evidence="11">Zinc protease</fullName>
    </submittedName>
</protein>
<proteinExistence type="inferred from homology"/>
<dbReference type="Proteomes" id="UP000594042">
    <property type="component" value="Chromosome"/>
</dbReference>
<evidence type="ECO:0000313" key="11">
    <source>
        <dbReference type="EMBL" id="BCI62586.1"/>
    </source>
</evidence>
<dbReference type="PANTHER" id="PTHR43690">
    <property type="entry name" value="NARDILYSIN"/>
    <property type="match status" value="1"/>
</dbReference>
<evidence type="ECO:0000256" key="5">
    <source>
        <dbReference type="ARBA" id="ARBA00022801"/>
    </source>
</evidence>
<dbReference type="SUPFAM" id="SSF63411">
    <property type="entry name" value="LuxS/MPP-like metallohydrolase"/>
    <property type="match status" value="4"/>
</dbReference>
<evidence type="ECO:0000256" key="4">
    <source>
        <dbReference type="ARBA" id="ARBA00022723"/>
    </source>
</evidence>
<sequence length="936" mass="106509">MKYKFAIILSCIFVQLQLVTVYGELKPDPRLIKGKLDNGLTYYIYPNDYPKGEAVYRLFIKSGSVFEEENQRGLAHFLEHMAFNGTRHFPGDSMVKFLESKGAKFGKDLNAHTSFNETVYKLQLPSSDIHMVDSTLMILADWADGLLLDSLEIEKERGVILSEWLSKTGPEYDAQNAFLLELLNGSRYTCRLTIGDTAVIRRFPHERLRSYYETWYHPTLMAVAVSGDIDANEVEKIVHERFGKMNVLDRPKVKNYRIPDYSEEEVIEIIHPSLKKIELNFIQLCPKPSAVKKEKDFLVFLQRALLNRLMKVRLNALAFENPSYKDASAALTSFINTKGVLMASVELVSGKIEMGIKEFATQLEQMYRYGFTTSEIEKVKKSFLRDALRRAESKSPVASLSYIDEIYSDFYQGNIILTPAEEYRMIQKYIGRVDSVSLVKLMKGVRKPHRTHYFLSAFDKVSAELPTEEELLSMLAHIRSDDIARYEKNIDVPDALISELPVSGIIEIDDTISEIGARSMVLSNGARVIFKRTTVDKDRIMLTGFRKGGLYALDSVDYVTGLFAGSIVPVSGAGNFSRDALSQYLAGNSASLRFLIDKTRTGVAGSAEKRDMQTLFELLYLKWTQPRLDESVYAQVKEKSIENYLTGNKTDTDKYYRELSDLMQGYSYVRREITDSLINSELRKERILPVFNRCFGSANGYTFIITGNCTFSEIESFVLRYIGGLPGGIPTMDYVYKGDNIPRKNTEFIRKVGDSPKALVSLIFQQDTLSEQLRSFNLKGDIVKAIVRTKLLGELREKMGMVYSVSVSIGATQYPAQLSRGTIGFSCESENVPALIAATMSQLQKLAFDSLAFETEWADVKQNLIKENRIHMQKNSFWSGCIRNTIYNGDPDWDYVTRYEDIIHSITAEEIMIYIHRCFLESPVIKAVLYPKEEIK</sequence>
<dbReference type="InterPro" id="IPR050626">
    <property type="entry name" value="Peptidase_M16"/>
</dbReference>
<dbReference type="InterPro" id="IPR001431">
    <property type="entry name" value="Pept_M16_Zn_BS"/>
</dbReference>
<dbReference type="Gene3D" id="3.30.830.10">
    <property type="entry name" value="Metalloenzyme, LuxS/M16 peptidase-like"/>
    <property type="match status" value="4"/>
</dbReference>
<dbReference type="InterPro" id="IPR011249">
    <property type="entry name" value="Metalloenz_LuxS/M16"/>
</dbReference>
<dbReference type="InterPro" id="IPR007863">
    <property type="entry name" value="Peptidase_M16_C"/>
</dbReference>
<feature type="domain" description="Peptidase M16 C-terminal" evidence="10">
    <location>
        <begin position="698"/>
        <end position="847"/>
    </location>
</feature>
<dbReference type="GO" id="GO:0004222">
    <property type="term" value="F:metalloendopeptidase activity"/>
    <property type="evidence" value="ECO:0007669"/>
    <property type="project" value="InterPro"/>
</dbReference>
<comment type="similarity">
    <text evidence="2 8">Belongs to the peptidase M16 family.</text>
</comment>
<dbReference type="GO" id="GO:0006508">
    <property type="term" value="P:proteolysis"/>
    <property type="evidence" value="ECO:0007669"/>
    <property type="project" value="UniProtKB-KW"/>
</dbReference>
<dbReference type="GO" id="GO:0046872">
    <property type="term" value="F:metal ion binding"/>
    <property type="evidence" value="ECO:0007669"/>
    <property type="project" value="UniProtKB-KW"/>
</dbReference>
<evidence type="ECO:0000256" key="1">
    <source>
        <dbReference type="ARBA" id="ARBA00001947"/>
    </source>
</evidence>
<keyword evidence="12" id="KW-1185">Reference proteome</keyword>
<dbReference type="Pfam" id="PF00675">
    <property type="entry name" value="Peptidase_M16"/>
    <property type="match status" value="1"/>
</dbReference>
<dbReference type="PANTHER" id="PTHR43690:SF17">
    <property type="entry name" value="PROTEIN YHJJ"/>
    <property type="match status" value="1"/>
</dbReference>
<keyword evidence="3 11" id="KW-0645">Protease</keyword>
<evidence type="ECO:0000256" key="7">
    <source>
        <dbReference type="ARBA" id="ARBA00023049"/>
    </source>
</evidence>
<dbReference type="RefSeq" id="WP_044230124.1">
    <property type="nucleotide sequence ID" value="NZ_AP023322.1"/>
</dbReference>
<evidence type="ECO:0000313" key="12">
    <source>
        <dbReference type="Proteomes" id="UP000594042"/>
    </source>
</evidence>
<evidence type="ECO:0000259" key="10">
    <source>
        <dbReference type="Pfam" id="PF05193"/>
    </source>
</evidence>
<name>A0A7G1HSK4_9BACT</name>
<keyword evidence="7" id="KW-0482">Metalloprotease</keyword>
<gene>
    <name evidence="11" type="ORF">Cop2CBH44_09390</name>
</gene>
<feature type="domain" description="Peptidase M16 C-terminal" evidence="10">
    <location>
        <begin position="204"/>
        <end position="382"/>
    </location>
</feature>
<accession>A0A7G1HSK4</accession>
<reference evidence="12" key="1">
    <citation type="submission" date="2020-07" db="EMBL/GenBank/DDBJ databases">
        <title>Complete genome sequencing of Coprobacter sp. strain 2CBH44.</title>
        <authorList>
            <person name="Sakamoto M."/>
            <person name="Murakami T."/>
            <person name="Mori H."/>
        </authorList>
    </citation>
    <scope>NUCLEOTIDE SEQUENCE [LARGE SCALE GENOMIC DNA]</scope>
    <source>
        <strain evidence="12">2CBH44</strain>
    </source>
</reference>
<keyword evidence="4" id="KW-0479">Metal-binding</keyword>
<feature type="domain" description="Peptidase M16 N-terminal" evidence="9">
    <location>
        <begin position="45"/>
        <end position="163"/>
    </location>
</feature>
<dbReference type="EMBL" id="AP023322">
    <property type="protein sequence ID" value="BCI62586.1"/>
    <property type="molecule type" value="Genomic_DNA"/>
</dbReference>
<comment type="cofactor">
    <cofactor evidence="1">
        <name>Zn(2+)</name>
        <dbReference type="ChEBI" id="CHEBI:29105"/>
    </cofactor>
</comment>
<dbReference type="Pfam" id="PF05193">
    <property type="entry name" value="Peptidase_M16_C"/>
    <property type="match status" value="2"/>
</dbReference>
<dbReference type="InterPro" id="IPR011765">
    <property type="entry name" value="Pept_M16_N"/>
</dbReference>
<dbReference type="PROSITE" id="PS00143">
    <property type="entry name" value="INSULINASE"/>
    <property type="match status" value="1"/>
</dbReference>
<dbReference type="KEGG" id="copr:Cop2CBH44_09390"/>
<dbReference type="AlphaFoldDB" id="A0A7G1HSK4"/>
<organism evidence="11 12">
    <name type="scientific">Coprobacter secundus subsp. similis</name>
    <dbReference type="NCBI Taxonomy" id="2751153"/>
    <lineage>
        <taxon>Bacteria</taxon>
        <taxon>Pseudomonadati</taxon>
        <taxon>Bacteroidota</taxon>
        <taxon>Bacteroidia</taxon>
        <taxon>Bacteroidales</taxon>
        <taxon>Barnesiellaceae</taxon>
        <taxon>Coprobacter</taxon>
    </lineage>
</organism>
<evidence type="ECO:0000259" key="9">
    <source>
        <dbReference type="Pfam" id="PF00675"/>
    </source>
</evidence>
<evidence type="ECO:0000256" key="3">
    <source>
        <dbReference type="ARBA" id="ARBA00022670"/>
    </source>
</evidence>
<keyword evidence="5" id="KW-0378">Hydrolase</keyword>
<keyword evidence="6" id="KW-0862">Zinc</keyword>
<evidence type="ECO:0000256" key="8">
    <source>
        <dbReference type="RuleBase" id="RU004447"/>
    </source>
</evidence>
<evidence type="ECO:0000256" key="2">
    <source>
        <dbReference type="ARBA" id="ARBA00007261"/>
    </source>
</evidence>